<sequence>MGGPPSGGRLQQDQAIQRRVTLKRCSRWDRQRSGSTQRKHRDRSASFPPLGADSSHKSSRPSSSSRAPTSATTPPGLLAGKLHGSTVSRTPWVAAPVCTQEGTTNTTLEKAITHLAAAVTQLVHRVTTIEQGIGSGAFPHPPSMTQTSTYTPMDANSVEGTALKRKAVEVGGTQPGDTQEQIERLTSALTMSETRTDQRFAALEATIEKYFQTLTSQCTQQLDSFSKALHNLAMELSGLRM</sequence>
<keyword evidence="2" id="KW-1185">Reference proteome</keyword>
<accession>A0ACB7SIJ0</accession>
<dbReference type="EMBL" id="CM023484">
    <property type="protein sequence ID" value="KAH6932484.1"/>
    <property type="molecule type" value="Genomic_DNA"/>
</dbReference>
<gene>
    <name evidence="1" type="ORF">HPB50_006298</name>
</gene>
<evidence type="ECO:0000313" key="2">
    <source>
        <dbReference type="Proteomes" id="UP000821845"/>
    </source>
</evidence>
<comment type="caution">
    <text evidence="1">The sequence shown here is derived from an EMBL/GenBank/DDBJ whole genome shotgun (WGS) entry which is preliminary data.</text>
</comment>
<organism evidence="1 2">
    <name type="scientific">Hyalomma asiaticum</name>
    <name type="common">Tick</name>
    <dbReference type="NCBI Taxonomy" id="266040"/>
    <lineage>
        <taxon>Eukaryota</taxon>
        <taxon>Metazoa</taxon>
        <taxon>Ecdysozoa</taxon>
        <taxon>Arthropoda</taxon>
        <taxon>Chelicerata</taxon>
        <taxon>Arachnida</taxon>
        <taxon>Acari</taxon>
        <taxon>Parasitiformes</taxon>
        <taxon>Ixodida</taxon>
        <taxon>Ixodoidea</taxon>
        <taxon>Ixodidae</taxon>
        <taxon>Hyalomminae</taxon>
        <taxon>Hyalomma</taxon>
    </lineage>
</organism>
<name>A0ACB7SIJ0_HYAAI</name>
<reference evidence="1" key="1">
    <citation type="submission" date="2020-05" db="EMBL/GenBank/DDBJ databases">
        <title>Large-scale comparative analyses of tick genomes elucidate their genetic diversity and vector capacities.</title>
        <authorList>
            <person name="Jia N."/>
            <person name="Wang J."/>
            <person name="Shi W."/>
            <person name="Du L."/>
            <person name="Sun Y."/>
            <person name="Zhan W."/>
            <person name="Jiang J."/>
            <person name="Wang Q."/>
            <person name="Zhang B."/>
            <person name="Ji P."/>
            <person name="Sakyi L.B."/>
            <person name="Cui X."/>
            <person name="Yuan T."/>
            <person name="Jiang B."/>
            <person name="Yang W."/>
            <person name="Lam T.T.-Y."/>
            <person name="Chang Q."/>
            <person name="Ding S."/>
            <person name="Wang X."/>
            <person name="Zhu J."/>
            <person name="Ruan X."/>
            <person name="Zhao L."/>
            <person name="Wei J."/>
            <person name="Que T."/>
            <person name="Du C."/>
            <person name="Cheng J."/>
            <person name="Dai P."/>
            <person name="Han X."/>
            <person name="Huang E."/>
            <person name="Gao Y."/>
            <person name="Liu J."/>
            <person name="Shao H."/>
            <person name="Ye R."/>
            <person name="Li L."/>
            <person name="Wei W."/>
            <person name="Wang X."/>
            <person name="Wang C."/>
            <person name="Yang T."/>
            <person name="Huo Q."/>
            <person name="Li W."/>
            <person name="Guo W."/>
            <person name="Chen H."/>
            <person name="Zhou L."/>
            <person name="Ni X."/>
            <person name="Tian J."/>
            <person name="Zhou Y."/>
            <person name="Sheng Y."/>
            <person name="Liu T."/>
            <person name="Pan Y."/>
            <person name="Xia L."/>
            <person name="Li J."/>
            <person name="Zhao F."/>
            <person name="Cao W."/>
        </authorList>
    </citation>
    <scope>NUCLEOTIDE SEQUENCE</scope>
    <source>
        <strain evidence="1">Hyas-2018</strain>
    </source>
</reference>
<proteinExistence type="predicted"/>
<dbReference type="Proteomes" id="UP000821845">
    <property type="component" value="Chromosome 4"/>
</dbReference>
<evidence type="ECO:0000313" key="1">
    <source>
        <dbReference type="EMBL" id="KAH6932484.1"/>
    </source>
</evidence>
<protein>
    <submittedName>
        <fullName evidence="1">Uncharacterized protein</fullName>
    </submittedName>
</protein>